<organism evidence="5 6">
    <name type="scientific">Gemmatimonas aurantiaca</name>
    <dbReference type="NCBI Taxonomy" id="173480"/>
    <lineage>
        <taxon>Bacteria</taxon>
        <taxon>Pseudomonadati</taxon>
        <taxon>Gemmatimonadota</taxon>
        <taxon>Gemmatimonadia</taxon>
        <taxon>Gemmatimonadales</taxon>
        <taxon>Gemmatimonadaceae</taxon>
        <taxon>Gemmatimonas</taxon>
    </lineage>
</organism>
<dbReference type="Gene3D" id="3.30.590.10">
    <property type="entry name" value="Glutamine synthetase/guanido kinase, catalytic domain"/>
    <property type="match status" value="1"/>
</dbReference>
<dbReference type="PANTHER" id="PTHR42974:SF1">
    <property type="entry name" value="TYPE-3 GLUTAMINE SYNTHETASE"/>
    <property type="match status" value="1"/>
</dbReference>
<dbReference type="Pfam" id="PF18318">
    <property type="entry name" value="Gln-synt_C-ter"/>
    <property type="match status" value="1"/>
</dbReference>
<dbReference type="InterPro" id="IPR008147">
    <property type="entry name" value="Gln_synt_N"/>
</dbReference>
<dbReference type="InterPro" id="IPR022147">
    <property type="entry name" value="GSIII_N"/>
</dbReference>
<dbReference type="InterPro" id="IPR014746">
    <property type="entry name" value="Gln_synth/guanido_kin_cat_dom"/>
</dbReference>
<dbReference type="InterPro" id="IPR052725">
    <property type="entry name" value="GS_Type-3"/>
</dbReference>
<dbReference type="Proteomes" id="UP000264071">
    <property type="component" value="Unassembled WGS sequence"/>
</dbReference>
<feature type="domain" description="GS beta-grasp" evidence="3">
    <location>
        <begin position="82"/>
        <end position="175"/>
    </location>
</feature>
<comment type="caution">
    <text evidence="5">The sequence shown here is derived from an EMBL/GenBank/DDBJ whole genome shotgun (WGS) entry which is preliminary data.</text>
</comment>
<dbReference type="Gene3D" id="1.20.120.1560">
    <property type="match status" value="1"/>
</dbReference>
<accession>A0A3D4V3M1</accession>
<proteinExistence type="inferred from homology"/>
<comment type="similarity">
    <text evidence="1 2">Belongs to the glutamine synthetase family.</text>
</comment>
<gene>
    <name evidence="5" type="ORF">DGD08_00665</name>
</gene>
<dbReference type="PANTHER" id="PTHR42974">
    <property type="entry name" value="GLUTAMINE SYNTHETASE"/>
    <property type="match status" value="1"/>
</dbReference>
<dbReference type="InterPro" id="IPR027303">
    <property type="entry name" value="Gln_synth_gly_rich_site"/>
</dbReference>
<dbReference type="PROSITE" id="PS51986">
    <property type="entry name" value="GS_BETA_GRASP"/>
    <property type="match status" value="1"/>
</dbReference>
<dbReference type="SUPFAM" id="SSF55931">
    <property type="entry name" value="Glutamine synthetase/guanido kinase"/>
    <property type="match status" value="1"/>
</dbReference>
<evidence type="ECO:0000259" key="3">
    <source>
        <dbReference type="PROSITE" id="PS51986"/>
    </source>
</evidence>
<dbReference type="EMBL" id="DPIY01000001">
    <property type="protein sequence ID" value="HCT55701.1"/>
    <property type="molecule type" value="Genomic_DNA"/>
</dbReference>
<dbReference type="AlphaFoldDB" id="A0A3D4V3M1"/>
<evidence type="ECO:0000313" key="5">
    <source>
        <dbReference type="EMBL" id="HCT55701.1"/>
    </source>
</evidence>
<reference evidence="5 6" key="1">
    <citation type="journal article" date="2018" name="Nat. Biotechnol.">
        <title>A standardized bacterial taxonomy based on genome phylogeny substantially revises the tree of life.</title>
        <authorList>
            <person name="Parks D.H."/>
            <person name="Chuvochina M."/>
            <person name="Waite D.W."/>
            <person name="Rinke C."/>
            <person name="Skarshewski A."/>
            <person name="Chaumeil P.A."/>
            <person name="Hugenholtz P."/>
        </authorList>
    </citation>
    <scope>NUCLEOTIDE SEQUENCE [LARGE SCALE GENOMIC DNA]</scope>
    <source>
        <strain evidence="5">UBA8844</strain>
    </source>
</reference>
<feature type="domain" description="GS catalytic" evidence="4">
    <location>
        <begin position="191"/>
        <end position="620"/>
    </location>
</feature>
<evidence type="ECO:0000313" key="6">
    <source>
        <dbReference type="Proteomes" id="UP000264071"/>
    </source>
</evidence>
<dbReference type="InterPro" id="IPR008146">
    <property type="entry name" value="Gln_synth_cat_dom"/>
</dbReference>
<evidence type="ECO:0000259" key="4">
    <source>
        <dbReference type="PROSITE" id="PS51987"/>
    </source>
</evidence>
<sequence length="729" mass="79629">MREVTHRPVRITTRPDSNGVQQPTSVWFGMNTFGLRDMRAKLPKDVYKKLAASIRLGKKLDSDIAPVVAQVIKEWALSRGVTHFTHWFQPQTGLTAEKHDAFLNFDENKLPMETFTGEQLIQSEPDASSFPSGGLRATWEARGYTAWNPGSPVFISETGGVKYLCIPSVFIGYNGEALDEMTPLLRSSDVLSAATIKLLELMGDTGVLRVNTTLGVEQEFFLIDRAHFALRPDLVMANRSLVGAPPPRGQQLEDHYFGGIPERVQACISEVEHELYKLGVPIVTRHNEVAPSQFEMAPIFEDSDIAVDHNHLTMAVLRKVALRHGLQAIVHEKPFAGINGSGKHCNWSLAITSDNNLDGTNLLKPGKTPHQNLRFLIILAAVLKGVHKHAGLLRAGIATSGNEHRLGANEAPPAIISAFLGKGLTQVIEDIAGGKTSPANAEQAMLKLGVAKLPEVEQDNTDRNRTSPFAFTGAKFEFRAVGGSQSIAFPVMLLQAGVAEAVIELTEALAKEIKTAKSTDDAVLKVVRKAFKETTAVRFEGNNYSDEWVVEAKSRGLLNLRRTPEAMAELKTDSAKALFKGTGILTDVELESRYHVRLERYVKDILIELHTLQQMIDTQVLPASYAYLAQLAGTAGQGAAAGINMQPVVDAANATSKLVAAAQKKRAELAKVITKAEALHDDLDAQAVYLTSTGCDALAEVRETSDALELAIGDEFWPLPRYREMLFPV</sequence>
<protein>
    <submittedName>
        <fullName evidence="5">Glutamine synthetase type III</fullName>
    </submittedName>
</protein>
<dbReference type="GO" id="GO:0004356">
    <property type="term" value="F:glutamine synthetase activity"/>
    <property type="evidence" value="ECO:0007669"/>
    <property type="project" value="InterPro"/>
</dbReference>
<dbReference type="InterPro" id="IPR040577">
    <property type="entry name" value="Gln-synt_C"/>
</dbReference>
<name>A0A3D4V3M1_9BACT</name>
<dbReference type="PROSITE" id="PS00181">
    <property type="entry name" value="GLNA_ATP"/>
    <property type="match status" value="1"/>
</dbReference>
<evidence type="ECO:0000256" key="2">
    <source>
        <dbReference type="RuleBase" id="RU000384"/>
    </source>
</evidence>
<evidence type="ECO:0000256" key="1">
    <source>
        <dbReference type="PROSITE-ProRule" id="PRU01330"/>
    </source>
</evidence>
<dbReference type="Pfam" id="PF00120">
    <property type="entry name" value="Gln-synt_C"/>
    <property type="match status" value="1"/>
</dbReference>
<dbReference type="PROSITE" id="PS51987">
    <property type="entry name" value="GS_CATALYTIC"/>
    <property type="match status" value="1"/>
</dbReference>
<dbReference type="SMART" id="SM01230">
    <property type="entry name" value="Gln-synt_C"/>
    <property type="match status" value="1"/>
</dbReference>
<dbReference type="Pfam" id="PF12437">
    <property type="entry name" value="GSIII_N"/>
    <property type="match status" value="1"/>
</dbReference>
<dbReference type="GO" id="GO:0006542">
    <property type="term" value="P:glutamine biosynthetic process"/>
    <property type="evidence" value="ECO:0007669"/>
    <property type="project" value="InterPro"/>
</dbReference>